<reference evidence="1 2" key="1">
    <citation type="submission" date="2024-01" db="EMBL/GenBank/DDBJ databases">
        <authorList>
            <person name="Allen C."/>
            <person name="Tagirdzhanova G."/>
        </authorList>
    </citation>
    <scope>NUCLEOTIDE SEQUENCE [LARGE SCALE GENOMIC DNA]</scope>
</reference>
<dbReference type="InterPro" id="IPR005198">
    <property type="entry name" value="Glyco_hydro_76"/>
</dbReference>
<keyword evidence="2" id="KW-1185">Reference proteome</keyword>
<dbReference type="Proteomes" id="UP001642406">
    <property type="component" value="Unassembled WGS sequence"/>
</dbReference>
<dbReference type="Gene3D" id="1.50.10.20">
    <property type="match status" value="1"/>
</dbReference>
<dbReference type="EMBL" id="CAWUHC010000099">
    <property type="protein sequence ID" value="CAK7231985.1"/>
    <property type="molecule type" value="Genomic_DNA"/>
</dbReference>
<gene>
    <name evidence="1" type="ORF">SBRCBS47491_008115</name>
</gene>
<dbReference type="InterPro" id="IPR008928">
    <property type="entry name" value="6-hairpin_glycosidase_sf"/>
</dbReference>
<accession>A0ABP0CIX3</accession>
<evidence type="ECO:0000313" key="2">
    <source>
        <dbReference type="Proteomes" id="UP001642406"/>
    </source>
</evidence>
<dbReference type="Pfam" id="PF03663">
    <property type="entry name" value="Glyco_hydro_76"/>
    <property type="match status" value="1"/>
</dbReference>
<dbReference type="PANTHER" id="PTHR47791">
    <property type="entry name" value="MEIOTICALLY UP-REGULATED GENE 191 PROTEIN"/>
    <property type="match status" value="1"/>
</dbReference>
<name>A0ABP0CIX3_9PEZI</name>
<evidence type="ECO:0008006" key="3">
    <source>
        <dbReference type="Google" id="ProtNLM"/>
    </source>
</evidence>
<protein>
    <recommendedName>
        <fullName evidence="3">Glycosyl hydrolase</fullName>
    </recommendedName>
</protein>
<evidence type="ECO:0000313" key="1">
    <source>
        <dbReference type="EMBL" id="CAK7231985.1"/>
    </source>
</evidence>
<proteinExistence type="predicted"/>
<dbReference type="SUPFAM" id="SSF48208">
    <property type="entry name" value="Six-hairpin glycosidases"/>
    <property type="match status" value="1"/>
</dbReference>
<comment type="caution">
    <text evidence="1">The sequence shown here is derived from an EMBL/GenBank/DDBJ whole genome shotgun (WGS) entry which is preliminary data.</text>
</comment>
<organism evidence="1 2">
    <name type="scientific">Sporothrix bragantina</name>
    <dbReference type="NCBI Taxonomy" id="671064"/>
    <lineage>
        <taxon>Eukaryota</taxon>
        <taxon>Fungi</taxon>
        <taxon>Dikarya</taxon>
        <taxon>Ascomycota</taxon>
        <taxon>Pezizomycotina</taxon>
        <taxon>Sordariomycetes</taxon>
        <taxon>Sordariomycetidae</taxon>
        <taxon>Ophiostomatales</taxon>
        <taxon>Ophiostomataceae</taxon>
        <taxon>Sporothrix</taxon>
    </lineage>
</organism>
<dbReference type="PANTHER" id="PTHR47791:SF1">
    <property type="entry name" value="ENDO MANNANASE, GH76 FAMILY (EUROFUNG)"/>
    <property type="match status" value="1"/>
</dbReference>
<dbReference type="InterPro" id="IPR053169">
    <property type="entry name" value="MUG_Protein"/>
</dbReference>
<sequence>MVHILSAGSLAARALVFMSTHPFSPQATNKAQYAANTASAINTLQGQWYDDVDGLWNTTGWWNSANLLTTLADFALDAASDAEKSELTSVFANTFTNAQKVAQTASKVVNAAGLVTSTYTKAPLEFNLTARAEFNGFAGFINDFYDDEGWWALAWIRAFDVTGTASYLAMAESIFADMQTGTQPAACGGGIWWSKDKTYKNAIANELYLSVAASLANRATAADARANYLSIAAGQWAWFKASGMINSEGTINDGLTIQADGTCVNNKQTVWSYNQGVVLGGLVELHRAQATNGTADASLIPAAAAIANAAIAKLSTAGILHESCEAGGGNCGGDGPTFKGVFLRNLHYLQQESTLDAATAGAFKTYVLQNADSIWNTDRVAGSNQLGLVWSGPPTAGGSPTAATHGSAMDCLVAAIAAA</sequence>